<dbReference type="Proteomes" id="UP000823854">
    <property type="component" value="Unassembled WGS sequence"/>
</dbReference>
<sequence>MPQTSKDESPRTPEPRGSRRPSPTVVALALLGIVVVVSVVVYVLVGSWIG</sequence>
<gene>
    <name evidence="3" type="ORF">H9932_02575</name>
</gene>
<dbReference type="EMBL" id="DWWC01000053">
    <property type="protein sequence ID" value="HJC68550.1"/>
    <property type="molecule type" value="Genomic_DNA"/>
</dbReference>
<keyword evidence="2" id="KW-0812">Transmembrane</keyword>
<keyword evidence="2" id="KW-0472">Membrane</keyword>
<accession>A0A9D2Q097</accession>
<keyword evidence="2" id="KW-1133">Transmembrane helix</keyword>
<evidence type="ECO:0000313" key="4">
    <source>
        <dbReference type="Proteomes" id="UP000823854"/>
    </source>
</evidence>
<feature type="region of interest" description="Disordered" evidence="1">
    <location>
        <begin position="1"/>
        <end position="22"/>
    </location>
</feature>
<protein>
    <submittedName>
        <fullName evidence="3">Uncharacterized protein</fullName>
    </submittedName>
</protein>
<evidence type="ECO:0000256" key="1">
    <source>
        <dbReference type="SAM" id="MobiDB-lite"/>
    </source>
</evidence>
<reference evidence="3" key="2">
    <citation type="submission" date="2021-04" db="EMBL/GenBank/DDBJ databases">
        <authorList>
            <person name="Gilroy R."/>
        </authorList>
    </citation>
    <scope>NUCLEOTIDE SEQUENCE</scope>
    <source>
        <strain evidence="3">CHK130-7132</strain>
    </source>
</reference>
<feature type="transmembrane region" description="Helical" evidence="2">
    <location>
        <begin position="25"/>
        <end position="49"/>
    </location>
</feature>
<name>A0A9D2Q097_9MICO</name>
<evidence type="ECO:0000256" key="2">
    <source>
        <dbReference type="SAM" id="Phobius"/>
    </source>
</evidence>
<comment type="caution">
    <text evidence="3">The sequence shown here is derived from an EMBL/GenBank/DDBJ whole genome shotgun (WGS) entry which is preliminary data.</text>
</comment>
<proteinExistence type="predicted"/>
<organism evidence="3 4">
    <name type="scientific">Candidatus Brachybacterium intestinipullorum</name>
    <dbReference type="NCBI Taxonomy" id="2838512"/>
    <lineage>
        <taxon>Bacteria</taxon>
        <taxon>Bacillati</taxon>
        <taxon>Actinomycetota</taxon>
        <taxon>Actinomycetes</taxon>
        <taxon>Micrococcales</taxon>
        <taxon>Dermabacteraceae</taxon>
        <taxon>Brachybacterium</taxon>
    </lineage>
</organism>
<feature type="compositionally biased region" description="Basic and acidic residues" evidence="1">
    <location>
        <begin position="1"/>
        <end position="17"/>
    </location>
</feature>
<evidence type="ECO:0000313" key="3">
    <source>
        <dbReference type="EMBL" id="HJC68550.1"/>
    </source>
</evidence>
<dbReference type="AlphaFoldDB" id="A0A9D2Q097"/>
<reference evidence="3" key="1">
    <citation type="journal article" date="2021" name="PeerJ">
        <title>Extensive microbial diversity within the chicken gut microbiome revealed by metagenomics and culture.</title>
        <authorList>
            <person name="Gilroy R."/>
            <person name="Ravi A."/>
            <person name="Getino M."/>
            <person name="Pursley I."/>
            <person name="Horton D.L."/>
            <person name="Alikhan N.F."/>
            <person name="Baker D."/>
            <person name="Gharbi K."/>
            <person name="Hall N."/>
            <person name="Watson M."/>
            <person name="Adriaenssens E.M."/>
            <person name="Foster-Nyarko E."/>
            <person name="Jarju S."/>
            <person name="Secka A."/>
            <person name="Antonio M."/>
            <person name="Oren A."/>
            <person name="Chaudhuri R.R."/>
            <person name="La Ragione R."/>
            <person name="Hildebrand F."/>
            <person name="Pallen M.J."/>
        </authorList>
    </citation>
    <scope>NUCLEOTIDE SEQUENCE</scope>
    <source>
        <strain evidence="3">CHK130-7132</strain>
    </source>
</reference>